<dbReference type="GO" id="GO:0007399">
    <property type="term" value="P:nervous system development"/>
    <property type="evidence" value="ECO:0007669"/>
    <property type="project" value="UniProtKB-ARBA"/>
</dbReference>
<organism evidence="4 5">
    <name type="scientific">Chanos chanos</name>
    <name type="common">Milkfish</name>
    <name type="synonym">Mugil chanos</name>
    <dbReference type="NCBI Taxonomy" id="29144"/>
    <lineage>
        <taxon>Eukaryota</taxon>
        <taxon>Metazoa</taxon>
        <taxon>Chordata</taxon>
        <taxon>Craniata</taxon>
        <taxon>Vertebrata</taxon>
        <taxon>Euteleostomi</taxon>
        <taxon>Actinopterygii</taxon>
        <taxon>Neopterygii</taxon>
        <taxon>Teleostei</taxon>
        <taxon>Ostariophysi</taxon>
        <taxon>Gonorynchiformes</taxon>
        <taxon>Chanidae</taxon>
        <taxon>Chanos</taxon>
    </lineage>
</organism>
<dbReference type="InterPro" id="IPR014756">
    <property type="entry name" value="Ig_E-set"/>
</dbReference>
<keyword evidence="2" id="KW-1133">Transmembrane helix</keyword>
<dbReference type="GeneID" id="115818060"/>
<evidence type="ECO:0000259" key="3">
    <source>
        <dbReference type="Pfam" id="PF24536"/>
    </source>
</evidence>
<sequence length="583" mass="66427">MDSSSQLIPKTEKMSQITGSQRQVHRWQNLQSLFLMLCLGLLCFWVVWSYMTDQQKRHPLPKFLHQKDRLDTSINSSSLFRATPSVSMSEVGISIEEWTRIQQTVFWDGPDQPVTALSRSTSPVHSTFSIQNLRKSYRVGDEIFVTVIARDFNNNTKRYGGDFFQAKLFSSKQKASVFGEVVDHRNGSYSVRFLLPWVGQAKVAVRLIHSSEAVQVLKRHRDADSDRVYFRGYFEGFDVNGTKLSEVVECNVKWEHNGLERLGGGNCCCDYRDAQTGEVWRCQKPRFLTCDNLVYHSMGGYRNRLTGFERKLMGKKLINRGISGDSRVITVLPTNTSIGVTTKCHPGVSTPVPAGFYLKDVWTSLVCSTRHFNSLEAKQCLRDRHIYIMGDSTSRQWFDYLRTAVPTLKSVNLHSQMQAGPLMAVDLDNNIDLHWRAHGPPLRSRKTPVADLHYISNEIDGLAGGPHMVIVFNVGPHFTTYPLAFFTRRVARIRAAVLALLTRAPDTTVIIKTVNTGYKDVFGSDWYSLQLDRILREIFQGVPVFILDVWQMTACHYNEENIHPAPLIIKNEMDIFLSFLCPV</sequence>
<dbReference type="Gene3D" id="2.60.40.10">
    <property type="entry name" value="Immunoglobulins"/>
    <property type="match status" value="1"/>
</dbReference>
<dbReference type="InterPro" id="IPR013783">
    <property type="entry name" value="Ig-like_fold"/>
</dbReference>
<dbReference type="PANTHER" id="PTHR16165:SF23">
    <property type="entry name" value="NEUREXOPHILIN AND PC-ESTERASE DOMAIN FAMILY, MEMBER 5"/>
    <property type="match status" value="1"/>
</dbReference>
<evidence type="ECO:0000313" key="5">
    <source>
        <dbReference type="RefSeq" id="XP_030637162.1"/>
    </source>
</evidence>
<dbReference type="PANTHER" id="PTHR16165">
    <property type="entry name" value="NXPE FAMILY MEMBER"/>
    <property type="match status" value="1"/>
</dbReference>
<accession>A0A6J2VYL8</accession>
<keyword evidence="4" id="KW-1185">Reference proteome</keyword>
<feature type="domain" description="NXPE C-terminal" evidence="3">
    <location>
        <begin position="362"/>
        <end position="581"/>
    </location>
</feature>
<keyword evidence="2" id="KW-0812">Transmembrane</keyword>
<evidence type="ECO:0000313" key="4">
    <source>
        <dbReference type="Proteomes" id="UP000504632"/>
    </source>
</evidence>
<reference evidence="5" key="1">
    <citation type="submission" date="2025-08" db="UniProtKB">
        <authorList>
            <consortium name="RefSeq"/>
        </authorList>
    </citation>
    <scope>IDENTIFICATION</scope>
</reference>
<protein>
    <submittedName>
        <fullName evidence="5">NXPE family member 3</fullName>
    </submittedName>
</protein>
<gene>
    <name evidence="5" type="primary">LOC115818060</name>
</gene>
<feature type="transmembrane region" description="Helical" evidence="2">
    <location>
        <begin position="32"/>
        <end position="51"/>
    </location>
</feature>
<keyword evidence="2" id="KW-0472">Membrane</keyword>
<name>A0A6J2VYL8_CHACN</name>
<evidence type="ECO:0000256" key="1">
    <source>
        <dbReference type="ARBA" id="ARBA00005431"/>
    </source>
</evidence>
<dbReference type="InterPro" id="IPR026845">
    <property type="entry name" value="NXPH/NXPE"/>
</dbReference>
<dbReference type="OrthoDB" id="5950832at2759"/>
<dbReference type="Proteomes" id="UP000504632">
    <property type="component" value="Chromosome 8"/>
</dbReference>
<comment type="similarity">
    <text evidence="1">Belongs to the NXPE family.</text>
</comment>
<evidence type="ECO:0000256" key="2">
    <source>
        <dbReference type="SAM" id="Phobius"/>
    </source>
</evidence>
<dbReference type="InterPro" id="IPR057106">
    <property type="entry name" value="NXPE4_C"/>
</dbReference>
<dbReference type="Pfam" id="PF24536">
    <property type="entry name" value="NXPE4_C"/>
    <property type="match status" value="1"/>
</dbReference>
<dbReference type="AlphaFoldDB" id="A0A6J2VYL8"/>
<proteinExistence type="inferred from homology"/>
<dbReference type="SUPFAM" id="SSF81296">
    <property type="entry name" value="E set domains"/>
    <property type="match status" value="1"/>
</dbReference>
<dbReference type="Pfam" id="PF06312">
    <property type="entry name" value="Neurexophilin"/>
    <property type="match status" value="1"/>
</dbReference>
<dbReference type="InParanoid" id="A0A6J2VYL8"/>
<dbReference type="RefSeq" id="XP_030637162.1">
    <property type="nucleotide sequence ID" value="XM_030781302.1"/>
</dbReference>